<dbReference type="SUPFAM" id="SSF53474">
    <property type="entry name" value="alpha/beta-Hydrolases"/>
    <property type="match status" value="1"/>
</dbReference>
<protein>
    <recommendedName>
        <fullName evidence="4">Alpha/beta hydrolase</fullName>
    </recommendedName>
</protein>
<proteinExistence type="predicted"/>
<gene>
    <name evidence="2" type="ORF">bsdtw1_00731</name>
</gene>
<comment type="caution">
    <text evidence="2">The sequence shown here is derived from an EMBL/GenBank/DDBJ whole genome shotgun (WGS) entry which is preliminary data.</text>
</comment>
<evidence type="ECO:0000313" key="3">
    <source>
        <dbReference type="Proteomes" id="UP000580568"/>
    </source>
</evidence>
<name>A0A6V8SDB5_9CLOT</name>
<feature type="chain" id="PRO_5028212933" description="Alpha/beta hydrolase" evidence="1">
    <location>
        <begin position="31"/>
        <end position="322"/>
    </location>
</feature>
<keyword evidence="3" id="KW-1185">Reference proteome</keyword>
<keyword evidence="1" id="KW-0732">Signal</keyword>
<accession>A0A6V8SDB5</accession>
<dbReference type="RefSeq" id="WP_183276226.1">
    <property type="nucleotide sequence ID" value="NZ_BLZR01000001.1"/>
</dbReference>
<dbReference type="InterPro" id="IPR029058">
    <property type="entry name" value="AB_hydrolase_fold"/>
</dbReference>
<feature type="signal peptide" evidence="1">
    <location>
        <begin position="1"/>
        <end position="30"/>
    </location>
</feature>
<organism evidence="2 3">
    <name type="scientific">Clostridium fungisolvens</name>
    <dbReference type="NCBI Taxonomy" id="1604897"/>
    <lineage>
        <taxon>Bacteria</taxon>
        <taxon>Bacillati</taxon>
        <taxon>Bacillota</taxon>
        <taxon>Clostridia</taxon>
        <taxon>Eubacteriales</taxon>
        <taxon>Clostridiaceae</taxon>
        <taxon>Clostridium</taxon>
    </lineage>
</organism>
<sequence>MLKGKSVKKLFSALLVTVLAGSLSSVNVMAKENIKSKEGLVNIGDKRLNAKIMGHGNVSVVFDSGYGDGLYTYSEDPTFETWGTVQAEIAKRAKTIAYDRAGLGLSDVGQNRPSLSDADINTAINGGEIPFDISIFNKGTGKTAIDRARDLHALLDKTKVKAPYILVVHSISMLEAVEFAKLYPKDVAGIVSVDGSWDTVTEDAVAWAKVEMPEIIDLFLGQFTAADGTLSEELQSELQVRHAGDVLRNIPFTILHPSDEGMGESYQNMTNEKMKEWTNWSNYSKEILVPNTGHYIMKDNPQYVINAINDMIKIVENKGKCK</sequence>
<evidence type="ECO:0008006" key="4">
    <source>
        <dbReference type="Google" id="ProtNLM"/>
    </source>
</evidence>
<evidence type="ECO:0000313" key="2">
    <source>
        <dbReference type="EMBL" id="GFP74676.1"/>
    </source>
</evidence>
<dbReference type="Gene3D" id="3.40.50.1820">
    <property type="entry name" value="alpha/beta hydrolase"/>
    <property type="match status" value="1"/>
</dbReference>
<dbReference type="EMBL" id="BLZR01000001">
    <property type="protein sequence ID" value="GFP74676.1"/>
    <property type="molecule type" value="Genomic_DNA"/>
</dbReference>
<reference evidence="2 3" key="1">
    <citation type="submission" date="2020-07" db="EMBL/GenBank/DDBJ databases">
        <title>A new beta-1,3-glucan-decomposing anaerobic bacterium isolated from anoxic soil subjected to biological soil disinfestation.</title>
        <authorList>
            <person name="Ueki A."/>
            <person name="Tonouchi A."/>
        </authorList>
    </citation>
    <scope>NUCLEOTIDE SEQUENCE [LARGE SCALE GENOMIC DNA]</scope>
    <source>
        <strain evidence="2 3">TW1</strain>
    </source>
</reference>
<evidence type="ECO:0000256" key="1">
    <source>
        <dbReference type="SAM" id="SignalP"/>
    </source>
</evidence>
<dbReference type="AlphaFoldDB" id="A0A6V8SDB5"/>
<dbReference type="Proteomes" id="UP000580568">
    <property type="component" value="Unassembled WGS sequence"/>
</dbReference>